<dbReference type="PANTHER" id="PTHR43335:SF4">
    <property type="entry name" value="ABC TRANSPORTER, ATP-BINDING PROTEIN"/>
    <property type="match status" value="1"/>
</dbReference>
<keyword evidence="7" id="KW-1185">Reference proteome</keyword>
<dbReference type="SMART" id="SM00382">
    <property type="entry name" value="AAA"/>
    <property type="match status" value="1"/>
</dbReference>
<accession>A0A3D8TQM8</accession>
<dbReference type="PROSITE" id="PS50893">
    <property type="entry name" value="ABC_TRANSPORTER_2"/>
    <property type="match status" value="1"/>
</dbReference>
<dbReference type="EMBL" id="LARY01000002">
    <property type="protein sequence ID" value="RDX01085.1"/>
    <property type="molecule type" value="Genomic_DNA"/>
</dbReference>
<keyword evidence="4" id="KW-0067">ATP-binding</keyword>
<dbReference type="GO" id="GO:0005524">
    <property type="term" value="F:ATP binding"/>
    <property type="evidence" value="ECO:0007669"/>
    <property type="project" value="UniProtKB-KW"/>
</dbReference>
<evidence type="ECO:0000313" key="6">
    <source>
        <dbReference type="EMBL" id="RDX01085.1"/>
    </source>
</evidence>
<name>A0A3D8TQM8_9LIST</name>
<comment type="similarity">
    <text evidence="1">Belongs to the ABC transporter superfamily.</text>
</comment>
<evidence type="ECO:0000259" key="5">
    <source>
        <dbReference type="PROSITE" id="PS50893"/>
    </source>
</evidence>
<dbReference type="InterPro" id="IPR017871">
    <property type="entry name" value="ABC_transporter-like_CS"/>
</dbReference>
<feature type="domain" description="ABC transporter" evidence="5">
    <location>
        <begin position="10"/>
        <end position="220"/>
    </location>
</feature>
<dbReference type="Gene3D" id="3.40.50.300">
    <property type="entry name" value="P-loop containing nucleotide triphosphate hydrolases"/>
    <property type="match status" value="1"/>
</dbReference>
<evidence type="ECO:0000313" key="7">
    <source>
        <dbReference type="Proteomes" id="UP000257055"/>
    </source>
</evidence>
<comment type="caution">
    <text evidence="6">The sequence shown here is derived from an EMBL/GenBank/DDBJ whole genome shotgun (WGS) entry which is preliminary data.</text>
</comment>
<dbReference type="PANTHER" id="PTHR43335">
    <property type="entry name" value="ABC TRANSPORTER, ATP-BINDING PROTEIN"/>
    <property type="match status" value="1"/>
</dbReference>
<dbReference type="AlphaFoldDB" id="A0A3D8TQM8"/>
<sequence length="220" mass="24294">MRGEYMGSLVQLENVTKVIKGRTVLSQVTGTFGRNQITGIRGENGSGKTMLLRGISGLIKTDGRILFDGKEQLANGKFAQNMGILIERPGFLNEFTGYKNLELLALLDRKKREIGDEIKKTLELVGLDPNDKRKFGKYSLGMKQRLGIAQAIIFKPDVILLDEPTNAIDEGGVEELINLLLKLRQQETTLIVASHDSSFLQKIADVTFVMKNGVLSEGEA</sequence>
<keyword evidence="2" id="KW-0813">Transport</keyword>
<evidence type="ECO:0000256" key="3">
    <source>
        <dbReference type="ARBA" id="ARBA00022741"/>
    </source>
</evidence>
<evidence type="ECO:0000256" key="4">
    <source>
        <dbReference type="ARBA" id="ARBA00022840"/>
    </source>
</evidence>
<reference evidence="7" key="1">
    <citation type="submission" date="2015-04" db="EMBL/GenBank/DDBJ databases">
        <authorList>
            <person name="Schardt J."/>
            <person name="Mueller-Herbst S."/>
            <person name="Scherer S."/>
            <person name="Huptas C."/>
        </authorList>
    </citation>
    <scope>NUCLEOTIDE SEQUENCE [LARGE SCALE GENOMIC DNA]</scope>
    <source>
        <strain evidence="7">Kiel-L1</strain>
    </source>
</reference>
<evidence type="ECO:0000256" key="1">
    <source>
        <dbReference type="ARBA" id="ARBA00005417"/>
    </source>
</evidence>
<proteinExistence type="inferred from homology"/>
<dbReference type="Proteomes" id="UP000257055">
    <property type="component" value="Unassembled WGS sequence"/>
</dbReference>
<dbReference type="InterPro" id="IPR003593">
    <property type="entry name" value="AAA+_ATPase"/>
</dbReference>
<gene>
    <name evidence="6" type="ORF">UR08_09035</name>
</gene>
<dbReference type="InterPro" id="IPR027417">
    <property type="entry name" value="P-loop_NTPase"/>
</dbReference>
<dbReference type="SUPFAM" id="SSF52540">
    <property type="entry name" value="P-loop containing nucleoside triphosphate hydrolases"/>
    <property type="match status" value="1"/>
</dbReference>
<keyword evidence="3" id="KW-0547">Nucleotide-binding</keyword>
<protein>
    <recommendedName>
        <fullName evidence="5">ABC transporter domain-containing protein</fullName>
    </recommendedName>
</protein>
<dbReference type="InterPro" id="IPR003439">
    <property type="entry name" value="ABC_transporter-like_ATP-bd"/>
</dbReference>
<dbReference type="Pfam" id="PF00005">
    <property type="entry name" value="ABC_tran"/>
    <property type="match status" value="1"/>
</dbReference>
<evidence type="ECO:0000256" key="2">
    <source>
        <dbReference type="ARBA" id="ARBA00022448"/>
    </source>
</evidence>
<dbReference type="GO" id="GO:0016887">
    <property type="term" value="F:ATP hydrolysis activity"/>
    <property type="evidence" value="ECO:0007669"/>
    <property type="project" value="InterPro"/>
</dbReference>
<dbReference type="PROSITE" id="PS00211">
    <property type="entry name" value="ABC_TRANSPORTER_1"/>
    <property type="match status" value="1"/>
</dbReference>
<organism evidence="6 7">
    <name type="scientific">Listeria kieliensis</name>
    <dbReference type="NCBI Taxonomy" id="1621700"/>
    <lineage>
        <taxon>Bacteria</taxon>
        <taxon>Bacillati</taxon>
        <taxon>Bacillota</taxon>
        <taxon>Bacilli</taxon>
        <taxon>Bacillales</taxon>
        <taxon>Listeriaceae</taxon>
        <taxon>Listeria</taxon>
    </lineage>
</organism>